<dbReference type="EMBL" id="PGOL01000253">
    <property type="protein sequence ID" value="PKI73768.1"/>
    <property type="molecule type" value="Genomic_DNA"/>
</dbReference>
<evidence type="ECO:0000256" key="1">
    <source>
        <dbReference type="SAM" id="MobiDB-lite"/>
    </source>
</evidence>
<feature type="region of interest" description="Disordered" evidence="1">
    <location>
        <begin position="111"/>
        <end position="150"/>
    </location>
</feature>
<accession>A0A2I0KZ72</accession>
<dbReference type="Proteomes" id="UP000233551">
    <property type="component" value="Unassembled WGS sequence"/>
</dbReference>
<protein>
    <submittedName>
        <fullName evidence="2">Uncharacterized protein</fullName>
    </submittedName>
</protein>
<proteinExistence type="predicted"/>
<dbReference type="AlphaFoldDB" id="A0A2I0KZ72"/>
<evidence type="ECO:0000313" key="3">
    <source>
        <dbReference type="Proteomes" id="UP000233551"/>
    </source>
</evidence>
<name>A0A2I0KZ72_PUNGR</name>
<comment type="caution">
    <text evidence="2">The sequence shown here is derived from an EMBL/GenBank/DDBJ whole genome shotgun (WGS) entry which is preliminary data.</text>
</comment>
<keyword evidence="3" id="KW-1185">Reference proteome</keyword>
<evidence type="ECO:0000313" key="2">
    <source>
        <dbReference type="EMBL" id="PKI73768.1"/>
    </source>
</evidence>
<gene>
    <name evidence="2" type="ORF">CRG98_005839</name>
</gene>
<sequence>MGTICPQNEGGFGLNTTWLGTPIAYPTSFGTVCGNFGVQHVGLRETKILQQKAKLWRIFSQVCRKLMIHQCRRTSQGQMPIKFWHHLRQKFAQRMDTIIAKRIAAFEGRSSANNAPEAAPFQDKGKRPVVDLSPPRTRPAPFAVPNVNTV</sequence>
<reference evidence="2 3" key="1">
    <citation type="submission" date="2017-11" db="EMBL/GenBank/DDBJ databases">
        <title>De-novo sequencing of pomegranate (Punica granatum L.) genome.</title>
        <authorList>
            <person name="Akparov Z."/>
            <person name="Amiraslanov A."/>
            <person name="Hajiyeva S."/>
            <person name="Abbasov M."/>
            <person name="Kaur K."/>
            <person name="Hamwieh A."/>
            <person name="Solovyev V."/>
            <person name="Salamov A."/>
            <person name="Braich B."/>
            <person name="Kosarev P."/>
            <person name="Mahmoud A."/>
            <person name="Hajiyev E."/>
            <person name="Babayeva S."/>
            <person name="Izzatullayeva V."/>
            <person name="Mammadov A."/>
            <person name="Mammadov A."/>
            <person name="Sharifova S."/>
            <person name="Ojaghi J."/>
            <person name="Eynullazada K."/>
            <person name="Bayramov B."/>
            <person name="Abdulazimova A."/>
            <person name="Shahmuradov I."/>
        </authorList>
    </citation>
    <scope>NUCLEOTIDE SEQUENCE [LARGE SCALE GENOMIC DNA]</scope>
    <source>
        <strain evidence="3">cv. AG2017</strain>
        <tissue evidence="2">Leaf</tissue>
    </source>
</reference>
<organism evidence="2 3">
    <name type="scientific">Punica granatum</name>
    <name type="common">Pomegranate</name>
    <dbReference type="NCBI Taxonomy" id="22663"/>
    <lineage>
        <taxon>Eukaryota</taxon>
        <taxon>Viridiplantae</taxon>
        <taxon>Streptophyta</taxon>
        <taxon>Embryophyta</taxon>
        <taxon>Tracheophyta</taxon>
        <taxon>Spermatophyta</taxon>
        <taxon>Magnoliopsida</taxon>
        <taxon>eudicotyledons</taxon>
        <taxon>Gunneridae</taxon>
        <taxon>Pentapetalae</taxon>
        <taxon>rosids</taxon>
        <taxon>malvids</taxon>
        <taxon>Myrtales</taxon>
        <taxon>Lythraceae</taxon>
        <taxon>Punica</taxon>
    </lineage>
</organism>